<accession>A0AC61U6N1</accession>
<evidence type="ECO:0000313" key="2">
    <source>
        <dbReference type="Proteomes" id="UP001059663"/>
    </source>
</evidence>
<sequence>MSGRGRSVSRGHAVAAVPAAAIVWTLLALLLTGVLADLALGGLVAIGIIAAVSCVLLLLPSPATRGSGLGAIVTMIPCAIGLALSSGLTRRV</sequence>
<dbReference type="EMBL" id="CP087977">
    <property type="protein sequence ID" value="UUZ45629.1"/>
    <property type="molecule type" value="Genomic_DNA"/>
</dbReference>
<reference evidence="1" key="1">
    <citation type="submission" date="2021-11" db="EMBL/GenBank/DDBJ databases">
        <title>Study of the species diversity of bacterial strains isolated from a unique natural object - Shulgan-Tash cave (Bashkiria).</title>
        <authorList>
            <person name="Sazanova A.L."/>
            <person name="Chirak E.R."/>
            <person name="Safronova V.I."/>
        </authorList>
    </citation>
    <scope>NUCLEOTIDE SEQUENCE</scope>
    <source>
        <strain evidence="1">P1</strain>
    </source>
</reference>
<organism evidence="1 2">
    <name type="scientific">Janibacter limosus</name>
    <dbReference type="NCBI Taxonomy" id="53458"/>
    <lineage>
        <taxon>Bacteria</taxon>
        <taxon>Bacillati</taxon>
        <taxon>Actinomycetota</taxon>
        <taxon>Actinomycetes</taxon>
        <taxon>Micrococcales</taxon>
        <taxon>Intrasporangiaceae</taxon>
        <taxon>Janibacter</taxon>
    </lineage>
</organism>
<evidence type="ECO:0000313" key="1">
    <source>
        <dbReference type="EMBL" id="UUZ45629.1"/>
    </source>
</evidence>
<proteinExistence type="predicted"/>
<protein>
    <submittedName>
        <fullName evidence="1">Uncharacterized protein</fullName>
    </submittedName>
</protein>
<name>A0AC61U6N1_9MICO</name>
<dbReference type="Proteomes" id="UP001059663">
    <property type="component" value="Chromosome"/>
</dbReference>
<gene>
    <name evidence="1" type="ORF">LP422_06105</name>
</gene>